<comment type="caution">
    <text evidence="1">The sequence shown here is derived from an EMBL/GenBank/DDBJ whole genome shotgun (WGS) entry which is preliminary data.</text>
</comment>
<evidence type="ECO:0000313" key="1">
    <source>
        <dbReference type="EMBL" id="KAK6628197.1"/>
    </source>
</evidence>
<sequence length="102" mass="12126">MTSVTPLIREYSPEPDEYSVVLPLTRWIGVETQNSMPPYLYRYYLEQVRRSRRNVLRVSFNSSDIFENSIKKMSLALVRHYELITQFVLNGPEMIISLRRLL</sequence>
<dbReference type="Proteomes" id="UP001372834">
    <property type="component" value="Unassembled WGS sequence"/>
</dbReference>
<dbReference type="AlphaFoldDB" id="A0AAN8PLU2"/>
<dbReference type="EMBL" id="JAWJWE010000036">
    <property type="protein sequence ID" value="KAK6628197.1"/>
    <property type="molecule type" value="Genomic_DNA"/>
</dbReference>
<reference evidence="1 2" key="1">
    <citation type="submission" date="2023-10" db="EMBL/GenBank/DDBJ databases">
        <title>Genomes of two closely related lineages of the louse Polyplax serrata with different host specificities.</title>
        <authorList>
            <person name="Martinu J."/>
            <person name="Tarabai H."/>
            <person name="Stefka J."/>
            <person name="Hypsa V."/>
        </authorList>
    </citation>
    <scope>NUCLEOTIDE SEQUENCE [LARGE SCALE GENOMIC DNA]</scope>
    <source>
        <strain evidence="1">HR10_N</strain>
    </source>
</reference>
<gene>
    <name evidence="1" type="ORF">RUM43_002009</name>
</gene>
<protein>
    <submittedName>
        <fullName evidence="1">Uncharacterized protein</fullName>
    </submittedName>
</protein>
<organism evidence="1 2">
    <name type="scientific">Polyplax serrata</name>
    <name type="common">Common mouse louse</name>
    <dbReference type="NCBI Taxonomy" id="468196"/>
    <lineage>
        <taxon>Eukaryota</taxon>
        <taxon>Metazoa</taxon>
        <taxon>Ecdysozoa</taxon>
        <taxon>Arthropoda</taxon>
        <taxon>Hexapoda</taxon>
        <taxon>Insecta</taxon>
        <taxon>Pterygota</taxon>
        <taxon>Neoptera</taxon>
        <taxon>Paraneoptera</taxon>
        <taxon>Psocodea</taxon>
        <taxon>Troctomorpha</taxon>
        <taxon>Phthiraptera</taxon>
        <taxon>Anoplura</taxon>
        <taxon>Polyplacidae</taxon>
        <taxon>Polyplax</taxon>
    </lineage>
</organism>
<evidence type="ECO:0000313" key="2">
    <source>
        <dbReference type="Proteomes" id="UP001372834"/>
    </source>
</evidence>
<name>A0AAN8PLU2_POLSC</name>
<proteinExistence type="predicted"/>
<accession>A0AAN8PLU2</accession>